<sequence length="474" mass="52257">MDMHREKTSEILESHKKEMCSVVEKARVAEGKIDLLEKELDRYQQVLDDQKVKIFGQDEELEKLRKEQAAKDKKIKDFDNVKKSLIVEKNRAKDDAKKMAEEMRELKNELDKEKKSNQTLRGKVRRETERTEDLEYKLRELENQHYDDQIEMESLQDRNNVLTYKVDDLLGEVSYLKEKLTKQESLALPPQSTSAMTVEANKQVNHSPPAEKVGSCSSFSVLTESPFSVMSSTIESPKGCSPVPIGASRAHCSSLGKERRSLLSPEITNKGMFASDARYDIFDNISSEIPPVQFSRTIHKEDGGLTQREAGRGLRNVFEDCAKYFQPPFAQDNTNISPAYNPWGPSSYAGFSSASLLGSSNGRSTLFNILPSNFSELPNGLFSACTAPPALGGINIGSASGQCATLNSSVDGDLNNNLGGVTAAQNGQGALANCISTTTGTSIPNGGGDGLNIHRRQPVRRSLDFSDLGVPFYA</sequence>
<comment type="caution">
    <text evidence="2">The sequence shown here is derived from an EMBL/GenBank/DDBJ whole genome shotgun (WGS) entry which is preliminary data.</text>
</comment>
<feature type="region of interest" description="Disordered" evidence="1">
    <location>
        <begin position="107"/>
        <end position="128"/>
    </location>
</feature>
<organism evidence="2 3">
    <name type="scientific">Tropilaelaps mercedesae</name>
    <dbReference type="NCBI Taxonomy" id="418985"/>
    <lineage>
        <taxon>Eukaryota</taxon>
        <taxon>Metazoa</taxon>
        <taxon>Ecdysozoa</taxon>
        <taxon>Arthropoda</taxon>
        <taxon>Chelicerata</taxon>
        <taxon>Arachnida</taxon>
        <taxon>Acari</taxon>
        <taxon>Parasitiformes</taxon>
        <taxon>Mesostigmata</taxon>
        <taxon>Gamasina</taxon>
        <taxon>Dermanyssoidea</taxon>
        <taxon>Laelapidae</taxon>
        <taxon>Tropilaelaps</taxon>
    </lineage>
</organism>
<feature type="compositionally biased region" description="Basic and acidic residues" evidence="1">
    <location>
        <begin position="107"/>
        <end position="116"/>
    </location>
</feature>
<dbReference type="InParanoid" id="A0A1V9XZL1"/>
<dbReference type="AlphaFoldDB" id="A0A1V9XZL1"/>
<evidence type="ECO:0000256" key="1">
    <source>
        <dbReference type="SAM" id="MobiDB-lite"/>
    </source>
</evidence>
<name>A0A1V9XZL1_9ACAR</name>
<dbReference type="Proteomes" id="UP000192247">
    <property type="component" value="Unassembled WGS sequence"/>
</dbReference>
<evidence type="ECO:0000313" key="2">
    <source>
        <dbReference type="EMBL" id="OQR78911.1"/>
    </source>
</evidence>
<accession>A0A1V9XZL1</accession>
<proteinExistence type="predicted"/>
<gene>
    <name evidence="2" type="ORF">BIW11_06094</name>
</gene>
<dbReference type="EMBL" id="MNPL01001683">
    <property type="protein sequence ID" value="OQR78911.1"/>
    <property type="molecule type" value="Genomic_DNA"/>
</dbReference>
<protein>
    <submittedName>
        <fullName evidence="2">Uncharacterized protein</fullName>
    </submittedName>
</protein>
<evidence type="ECO:0000313" key="3">
    <source>
        <dbReference type="Proteomes" id="UP000192247"/>
    </source>
</evidence>
<reference evidence="2 3" key="1">
    <citation type="journal article" date="2017" name="Gigascience">
        <title>Draft genome of the honey bee ectoparasitic mite, Tropilaelaps mercedesae, is shaped by the parasitic life history.</title>
        <authorList>
            <person name="Dong X."/>
            <person name="Armstrong S.D."/>
            <person name="Xia D."/>
            <person name="Makepeace B.L."/>
            <person name="Darby A.C."/>
            <person name="Kadowaki T."/>
        </authorList>
    </citation>
    <scope>NUCLEOTIDE SEQUENCE [LARGE SCALE GENOMIC DNA]</scope>
    <source>
        <strain evidence="2">Wuxi-XJTLU</strain>
    </source>
</reference>
<keyword evidence="3" id="KW-1185">Reference proteome</keyword>
<dbReference type="OrthoDB" id="10267814at2759"/>